<keyword evidence="15" id="KW-0137">Centromere</keyword>
<feature type="region of interest" description="Disordered" evidence="17">
    <location>
        <begin position="74"/>
        <end position="104"/>
    </location>
</feature>
<organism evidence="18 19">
    <name type="scientific">Malassezia pachydermatis</name>
    <dbReference type="NCBI Taxonomy" id="77020"/>
    <lineage>
        <taxon>Eukaryota</taxon>
        <taxon>Fungi</taxon>
        <taxon>Dikarya</taxon>
        <taxon>Basidiomycota</taxon>
        <taxon>Ustilaginomycotina</taxon>
        <taxon>Malasseziomycetes</taxon>
        <taxon>Malasseziales</taxon>
        <taxon>Malasseziaceae</taxon>
        <taxon>Malassezia</taxon>
    </lineage>
</organism>
<keyword evidence="14" id="KW-0131">Cell cycle</keyword>
<dbReference type="OrthoDB" id="5566853at2759"/>
<protein>
    <recommendedName>
        <fullName evidence="5">DASH complex subunit DAD1</fullName>
    </recommendedName>
    <alternativeName>
        <fullName evidence="16">Outer kinetochore protein DAD1</fullName>
    </alternativeName>
</protein>
<accession>A0A0N0RSM6</accession>
<sequence length="104" mass="11387">MVAGANDLDGSFYERERERLMADITSSLEVIIANSNAVNRKLEEQISVGKGFDSISALWGQFSELMVQAGMPPTHAADMETDTDTSVVGQRDAYEPTTQADERT</sequence>
<evidence type="ECO:0000256" key="5">
    <source>
        <dbReference type="ARBA" id="ARBA00020261"/>
    </source>
</evidence>
<evidence type="ECO:0000256" key="12">
    <source>
        <dbReference type="ARBA" id="ARBA00023212"/>
    </source>
</evidence>
<dbReference type="GeneID" id="28730013"/>
<evidence type="ECO:0000256" key="7">
    <source>
        <dbReference type="ARBA" id="ARBA00022490"/>
    </source>
</evidence>
<gene>
    <name evidence="18" type="ORF">Malapachy_3675</name>
</gene>
<evidence type="ECO:0000256" key="13">
    <source>
        <dbReference type="ARBA" id="ARBA00023242"/>
    </source>
</evidence>
<evidence type="ECO:0000256" key="14">
    <source>
        <dbReference type="ARBA" id="ARBA00023306"/>
    </source>
</evidence>
<dbReference type="GO" id="GO:0005876">
    <property type="term" value="C:spindle microtubule"/>
    <property type="evidence" value="ECO:0007669"/>
    <property type="project" value="TreeGrafter"/>
</dbReference>
<dbReference type="InterPro" id="IPR013958">
    <property type="entry name" value="DASH_Dad1"/>
</dbReference>
<reference evidence="18 19" key="1">
    <citation type="submission" date="2015-07" db="EMBL/GenBank/DDBJ databases">
        <title>Draft Genome Sequence of Malassezia furfur CBS1878 and Malassezia pachydermatis CBS1879.</title>
        <authorList>
            <person name="Triana S."/>
            <person name="Ohm R."/>
            <person name="Gonzalez A."/>
            <person name="DeCock H."/>
            <person name="Restrepo S."/>
            <person name="Celis A."/>
        </authorList>
    </citation>
    <scope>NUCLEOTIDE SEQUENCE [LARGE SCALE GENOMIC DNA]</scope>
    <source>
        <strain evidence="18 19">CBS 1879</strain>
    </source>
</reference>
<keyword evidence="11" id="KW-0995">Kinetochore</keyword>
<dbReference type="Proteomes" id="UP000037751">
    <property type="component" value="Unassembled WGS sequence"/>
</dbReference>
<evidence type="ECO:0000256" key="1">
    <source>
        <dbReference type="ARBA" id="ARBA00004123"/>
    </source>
</evidence>
<dbReference type="EMBL" id="LGAV01000001">
    <property type="protein sequence ID" value="KOS15922.1"/>
    <property type="molecule type" value="Genomic_DNA"/>
</dbReference>
<comment type="caution">
    <text evidence="18">The sequence shown here is derived from an EMBL/GenBank/DDBJ whole genome shotgun (WGS) entry which is preliminary data.</text>
</comment>
<dbReference type="VEuPathDB" id="FungiDB:Malapachy_3675"/>
<dbReference type="GO" id="GO:0072686">
    <property type="term" value="C:mitotic spindle"/>
    <property type="evidence" value="ECO:0007669"/>
    <property type="project" value="InterPro"/>
</dbReference>
<comment type="similarity">
    <text evidence="4">Belongs to the DASH complex DAD1 family.</text>
</comment>
<proteinExistence type="inferred from homology"/>
<evidence type="ECO:0000313" key="18">
    <source>
        <dbReference type="EMBL" id="KOS15922.1"/>
    </source>
</evidence>
<evidence type="ECO:0000256" key="17">
    <source>
        <dbReference type="SAM" id="MobiDB-lite"/>
    </source>
</evidence>
<evidence type="ECO:0000256" key="6">
    <source>
        <dbReference type="ARBA" id="ARBA00022454"/>
    </source>
</evidence>
<dbReference type="GO" id="GO:0051301">
    <property type="term" value="P:cell division"/>
    <property type="evidence" value="ECO:0007669"/>
    <property type="project" value="UniProtKB-KW"/>
</dbReference>
<keyword evidence="12" id="KW-0206">Cytoskeleton</keyword>
<evidence type="ECO:0000256" key="3">
    <source>
        <dbReference type="ARBA" id="ARBA00004629"/>
    </source>
</evidence>
<dbReference type="Pfam" id="PF08649">
    <property type="entry name" value="DASH_Dad1"/>
    <property type="match status" value="1"/>
</dbReference>
<evidence type="ECO:0000256" key="2">
    <source>
        <dbReference type="ARBA" id="ARBA00004186"/>
    </source>
</evidence>
<keyword evidence="10" id="KW-0498">Mitosis</keyword>
<dbReference type="PANTHER" id="PTHR28025">
    <property type="entry name" value="DASH COMPLEX SUBUNIT DAD1"/>
    <property type="match status" value="1"/>
</dbReference>
<name>A0A0N0RSM6_9BASI</name>
<dbReference type="GO" id="GO:0042729">
    <property type="term" value="C:DASH complex"/>
    <property type="evidence" value="ECO:0007669"/>
    <property type="project" value="InterPro"/>
</dbReference>
<evidence type="ECO:0000256" key="10">
    <source>
        <dbReference type="ARBA" id="ARBA00022776"/>
    </source>
</evidence>
<evidence type="ECO:0000256" key="15">
    <source>
        <dbReference type="ARBA" id="ARBA00023328"/>
    </source>
</evidence>
<keyword evidence="19" id="KW-1185">Reference proteome</keyword>
<dbReference type="AlphaFoldDB" id="A0A0N0RSM6"/>
<dbReference type="GO" id="GO:0051010">
    <property type="term" value="F:microtubule plus-end binding"/>
    <property type="evidence" value="ECO:0007669"/>
    <property type="project" value="TreeGrafter"/>
</dbReference>
<keyword evidence="6" id="KW-0158">Chromosome</keyword>
<evidence type="ECO:0000256" key="11">
    <source>
        <dbReference type="ARBA" id="ARBA00022838"/>
    </source>
</evidence>
<keyword evidence="8" id="KW-0132">Cell division</keyword>
<evidence type="ECO:0000256" key="16">
    <source>
        <dbReference type="ARBA" id="ARBA00030566"/>
    </source>
</evidence>
<evidence type="ECO:0000313" key="19">
    <source>
        <dbReference type="Proteomes" id="UP000037751"/>
    </source>
</evidence>
<evidence type="ECO:0000256" key="8">
    <source>
        <dbReference type="ARBA" id="ARBA00022618"/>
    </source>
</evidence>
<dbReference type="RefSeq" id="XP_017993554.1">
    <property type="nucleotide sequence ID" value="XM_018138137.1"/>
</dbReference>
<keyword evidence="9" id="KW-0493">Microtubule</keyword>
<dbReference type="PANTHER" id="PTHR28025:SF1">
    <property type="entry name" value="DASH COMPLEX SUBUNIT DAD1"/>
    <property type="match status" value="1"/>
</dbReference>
<dbReference type="GO" id="GO:0044732">
    <property type="term" value="C:mitotic spindle pole body"/>
    <property type="evidence" value="ECO:0007669"/>
    <property type="project" value="TreeGrafter"/>
</dbReference>
<comment type="subcellular location">
    <subcellularLocation>
        <location evidence="3">Chromosome</location>
        <location evidence="3">Centromere</location>
        <location evidence="3">Kinetochore</location>
    </subcellularLocation>
    <subcellularLocation>
        <location evidence="2">Cytoplasm</location>
        <location evidence="2">Cytoskeleton</location>
        <location evidence="2">Spindle</location>
    </subcellularLocation>
    <subcellularLocation>
        <location evidence="1">Nucleus</location>
    </subcellularLocation>
</comment>
<keyword evidence="7" id="KW-0963">Cytoplasm</keyword>
<keyword evidence="13" id="KW-0539">Nucleus</keyword>
<evidence type="ECO:0000256" key="4">
    <source>
        <dbReference type="ARBA" id="ARBA00010146"/>
    </source>
</evidence>
<evidence type="ECO:0000256" key="9">
    <source>
        <dbReference type="ARBA" id="ARBA00022701"/>
    </source>
</evidence>